<organism evidence="1 2">
    <name type="scientific">Dryococelus australis</name>
    <dbReference type="NCBI Taxonomy" id="614101"/>
    <lineage>
        <taxon>Eukaryota</taxon>
        <taxon>Metazoa</taxon>
        <taxon>Ecdysozoa</taxon>
        <taxon>Arthropoda</taxon>
        <taxon>Hexapoda</taxon>
        <taxon>Insecta</taxon>
        <taxon>Pterygota</taxon>
        <taxon>Neoptera</taxon>
        <taxon>Polyneoptera</taxon>
        <taxon>Phasmatodea</taxon>
        <taxon>Verophasmatodea</taxon>
        <taxon>Anareolatae</taxon>
        <taxon>Phasmatidae</taxon>
        <taxon>Eurycanthinae</taxon>
        <taxon>Dryococelus</taxon>
    </lineage>
</organism>
<name>A0ABQ9IMX8_9NEOP</name>
<evidence type="ECO:0000313" key="2">
    <source>
        <dbReference type="Proteomes" id="UP001159363"/>
    </source>
</evidence>
<accession>A0ABQ9IMX8</accession>
<protein>
    <submittedName>
        <fullName evidence="1">Uncharacterized protein</fullName>
    </submittedName>
</protein>
<reference evidence="1 2" key="1">
    <citation type="submission" date="2023-02" db="EMBL/GenBank/DDBJ databases">
        <title>LHISI_Scaffold_Assembly.</title>
        <authorList>
            <person name="Stuart O.P."/>
            <person name="Cleave R."/>
            <person name="Magrath M.J.L."/>
            <person name="Mikheyev A.S."/>
        </authorList>
    </citation>
    <scope>NUCLEOTIDE SEQUENCE [LARGE SCALE GENOMIC DNA]</scope>
    <source>
        <strain evidence="1">Daus_M_001</strain>
        <tissue evidence="1">Leg muscle</tissue>
    </source>
</reference>
<comment type="caution">
    <text evidence="1">The sequence shown here is derived from an EMBL/GenBank/DDBJ whole genome shotgun (WGS) entry which is preliminary data.</text>
</comment>
<dbReference type="EMBL" id="JARBHB010000001">
    <property type="protein sequence ID" value="KAJ8897681.1"/>
    <property type="molecule type" value="Genomic_DNA"/>
</dbReference>
<sequence length="196" mass="22359">MCSADHIETDVHHESYLVLMHFRMARRCDPYPRTDHKWAISLSLQCHTTFNGRGLASLPRVLSLDADNTEPRPILHGSHHLGGRSTFYLQSIMSTRLLGPYLLPDTQYQMRVCGVREKILHWQSKELCVANMPGTTSLQQSSCLGTGSHLSAVVDRLRRAVSWPPRSLDHNPVNFFLWGFLKKLKDLVYHDPVDSI</sequence>
<proteinExistence type="predicted"/>
<dbReference type="Proteomes" id="UP001159363">
    <property type="component" value="Chromosome 1"/>
</dbReference>
<gene>
    <name evidence="1" type="ORF">PR048_003031</name>
</gene>
<keyword evidence="2" id="KW-1185">Reference proteome</keyword>
<evidence type="ECO:0000313" key="1">
    <source>
        <dbReference type="EMBL" id="KAJ8897681.1"/>
    </source>
</evidence>